<dbReference type="GO" id="GO:0005634">
    <property type="term" value="C:nucleus"/>
    <property type="evidence" value="ECO:0007669"/>
    <property type="project" value="TreeGrafter"/>
</dbReference>
<feature type="region of interest" description="Disordered" evidence="1">
    <location>
        <begin position="63"/>
        <end position="92"/>
    </location>
</feature>
<feature type="domain" description="C2H2-type" evidence="2">
    <location>
        <begin position="614"/>
        <end position="639"/>
    </location>
</feature>
<proteinExistence type="predicted"/>
<dbReference type="PANTHER" id="PTHR46179">
    <property type="entry name" value="ZINC FINGER PROTEIN"/>
    <property type="match status" value="1"/>
</dbReference>
<feature type="domain" description="C2H2-type" evidence="2">
    <location>
        <begin position="680"/>
        <end position="709"/>
    </location>
</feature>
<evidence type="ECO:0000313" key="4">
    <source>
        <dbReference type="Proteomes" id="UP000800035"/>
    </source>
</evidence>
<dbReference type="InterPro" id="IPR013087">
    <property type="entry name" value="Znf_C2H2_type"/>
</dbReference>
<dbReference type="Gene3D" id="3.30.160.60">
    <property type="entry name" value="Classic Zinc Finger"/>
    <property type="match status" value="2"/>
</dbReference>
<feature type="compositionally biased region" description="Basic and acidic residues" evidence="1">
    <location>
        <begin position="591"/>
        <end position="612"/>
    </location>
</feature>
<gene>
    <name evidence="3" type="ORF">CC80DRAFT_554910</name>
</gene>
<name>A0A6A5TAT9_9PLEO</name>
<dbReference type="Pfam" id="PF26177">
    <property type="entry name" value="zf_C2H2_17_1st"/>
    <property type="match status" value="1"/>
</dbReference>
<dbReference type="SMART" id="SM00355">
    <property type="entry name" value="ZnF_C2H2"/>
    <property type="match status" value="3"/>
</dbReference>
<organism evidence="3 4">
    <name type="scientific">Byssothecium circinans</name>
    <dbReference type="NCBI Taxonomy" id="147558"/>
    <lineage>
        <taxon>Eukaryota</taxon>
        <taxon>Fungi</taxon>
        <taxon>Dikarya</taxon>
        <taxon>Ascomycota</taxon>
        <taxon>Pezizomycotina</taxon>
        <taxon>Dothideomycetes</taxon>
        <taxon>Pleosporomycetidae</taxon>
        <taxon>Pleosporales</taxon>
        <taxon>Massarineae</taxon>
        <taxon>Massarinaceae</taxon>
        <taxon>Byssothecium</taxon>
    </lineage>
</organism>
<sequence>MAIAVQKRRSQTNIFLTLKILQFVHQLRRRVKPRFACPSISGSEVCLGRGSKAIRSFAKGLPRAGLQHKPNHSNHASDGVCESRNTKQNVSRPRLKLRTTGQDDAAIQNISGGEMQHVLDSVEKLSPSGSALSAVARSNEMFLRQSAMNVDGLSLNDIAKALIRVHDAISVLGACRSQHDDEWLIAQGLDAGLVFDGTFLANYEHLLFRLQSQLVGALERKVLDSLLLGGHDKKQHRLLSWFTEFAEKPRPLSTFPWTIKPSLAVLWGVCWMFYNGDNRQNAQRSNPRVPLDAVLQNVELPSWNPPSSMDYLNFGLELVGTSSQPEAQQLVGGAGNRGLGHHLRLRNTPDPSVPCDLEYAPQRQGSVLTRDATQMGTNRQGSQGNGLSTYSSPFPAALGSFNSDPTNFLPNIPGNATDLTVFPQQLDDSNFNSAWQRIPPSSLPQQPARHLTSAQAPSIRITGSADSAAPHPDFASFEHTLYQAAAQEPQAPPLNLNTSNLDNAYSELINHPFAMGNETSPILSVQSARGHERTSSIHSISNFPTPVSIGGSHSPLLSPVGDRRHSTASSLGPMRHVSEDRSSVSQDGDDHDSPRRNHAYKRSEEPPRNHEGKMVCKHGECTGLAFDRKCEWSKHMDKHDRPYKCAAKGCEKLQGFTYSGGLLRHEREVHKMHGGTKKSLFCPFADCKRSSGSGFTRKENLAEHIRRVHRRTSMSADLGHLIIRRADSIDENSLNDMRMPSESLFPRIPEVPAEEDAHNPLKRKRMSDAGMSEDGDASDLRAELKRLRRETEEKDARLRQLEAAVMALQQSRR</sequence>
<dbReference type="GO" id="GO:0006357">
    <property type="term" value="P:regulation of transcription by RNA polymerase II"/>
    <property type="evidence" value="ECO:0007669"/>
    <property type="project" value="TreeGrafter"/>
</dbReference>
<evidence type="ECO:0000259" key="2">
    <source>
        <dbReference type="SMART" id="SM00355"/>
    </source>
</evidence>
<dbReference type="InterPro" id="IPR059009">
    <property type="entry name" value="Znf_C2H2_17_1st"/>
</dbReference>
<protein>
    <recommendedName>
        <fullName evidence="2">C2H2-type domain-containing protein</fullName>
    </recommendedName>
</protein>
<dbReference type="PANTHER" id="PTHR46179:SF24">
    <property type="entry name" value="C2H2-TYPE DOMAIN-CONTAINING PROTEIN"/>
    <property type="match status" value="1"/>
</dbReference>
<dbReference type="AlphaFoldDB" id="A0A6A5TAT9"/>
<dbReference type="InterPro" id="IPR059095">
    <property type="entry name" value="Znf_C2H2_17_2nd"/>
</dbReference>
<feature type="compositionally biased region" description="Basic and acidic residues" evidence="1">
    <location>
        <begin position="778"/>
        <end position="794"/>
    </location>
</feature>
<dbReference type="Pfam" id="PF26176">
    <property type="entry name" value="zf_C2H2_17_2"/>
    <property type="match status" value="1"/>
</dbReference>
<feature type="region of interest" description="Disordered" evidence="1">
    <location>
        <begin position="526"/>
        <end position="612"/>
    </location>
</feature>
<dbReference type="EMBL" id="ML977031">
    <property type="protein sequence ID" value="KAF1949833.1"/>
    <property type="molecule type" value="Genomic_DNA"/>
</dbReference>
<evidence type="ECO:0000313" key="3">
    <source>
        <dbReference type="EMBL" id="KAF1949833.1"/>
    </source>
</evidence>
<accession>A0A6A5TAT9</accession>
<feature type="region of interest" description="Disordered" evidence="1">
    <location>
        <begin position="752"/>
        <end position="794"/>
    </location>
</feature>
<evidence type="ECO:0000256" key="1">
    <source>
        <dbReference type="SAM" id="MobiDB-lite"/>
    </source>
</evidence>
<keyword evidence="4" id="KW-1185">Reference proteome</keyword>
<feature type="compositionally biased region" description="Polar residues" evidence="1">
    <location>
        <begin position="536"/>
        <end position="545"/>
    </location>
</feature>
<feature type="domain" description="C2H2-type" evidence="2">
    <location>
        <begin position="643"/>
        <end position="670"/>
    </location>
</feature>
<dbReference type="InterPro" id="IPR051061">
    <property type="entry name" value="Zinc_finger_trans_reg"/>
</dbReference>
<dbReference type="Proteomes" id="UP000800035">
    <property type="component" value="Unassembled WGS sequence"/>
</dbReference>
<dbReference type="OrthoDB" id="5305647at2759"/>
<feature type="region of interest" description="Disordered" evidence="1">
    <location>
        <begin position="366"/>
        <end position="387"/>
    </location>
</feature>
<reference evidence="3" key="1">
    <citation type="journal article" date="2020" name="Stud. Mycol.">
        <title>101 Dothideomycetes genomes: a test case for predicting lifestyles and emergence of pathogens.</title>
        <authorList>
            <person name="Haridas S."/>
            <person name="Albert R."/>
            <person name="Binder M."/>
            <person name="Bloem J."/>
            <person name="Labutti K."/>
            <person name="Salamov A."/>
            <person name="Andreopoulos B."/>
            <person name="Baker S."/>
            <person name="Barry K."/>
            <person name="Bills G."/>
            <person name="Bluhm B."/>
            <person name="Cannon C."/>
            <person name="Castanera R."/>
            <person name="Culley D."/>
            <person name="Daum C."/>
            <person name="Ezra D."/>
            <person name="Gonzalez J."/>
            <person name="Henrissat B."/>
            <person name="Kuo A."/>
            <person name="Liang C."/>
            <person name="Lipzen A."/>
            <person name="Lutzoni F."/>
            <person name="Magnuson J."/>
            <person name="Mondo S."/>
            <person name="Nolan M."/>
            <person name="Ohm R."/>
            <person name="Pangilinan J."/>
            <person name="Park H.-J."/>
            <person name="Ramirez L."/>
            <person name="Alfaro M."/>
            <person name="Sun H."/>
            <person name="Tritt A."/>
            <person name="Yoshinaga Y."/>
            <person name="Zwiers L.-H."/>
            <person name="Turgeon B."/>
            <person name="Goodwin S."/>
            <person name="Spatafora J."/>
            <person name="Crous P."/>
            <person name="Grigoriev I."/>
        </authorList>
    </citation>
    <scope>NUCLEOTIDE SEQUENCE</scope>
    <source>
        <strain evidence="3">CBS 675.92</strain>
    </source>
</reference>